<gene>
    <name evidence="2" type="ORF">EYF80_008056</name>
</gene>
<evidence type="ECO:0000256" key="1">
    <source>
        <dbReference type="SAM" id="MobiDB-lite"/>
    </source>
</evidence>
<dbReference type="EMBL" id="SRLO01000045">
    <property type="protein sequence ID" value="TNN81610.1"/>
    <property type="molecule type" value="Genomic_DNA"/>
</dbReference>
<accession>A0A4Z2IUE2</accession>
<feature type="compositionally biased region" description="Basic and acidic residues" evidence="1">
    <location>
        <begin position="91"/>
        <end position="106"/>
    </location>
</feature>
<sequence>MTKAAVILWDGSDEEDRHGWKLCPEGMLLPLCYSWGKEEEEEKEEETGGLPCTLCTSPNEVVSREAPESWVPIQELDAEAGWSPAKLRHERMKDAKQTTEPQRDAEVPQEQPYLLAIACMMAVRKDCGLKKPASHTTEGKTKSVDQASSSLIRASRSVNHRARPDMEGDQQRKDELKINYCYPHKQLIKSSNQAELAQRASDLLCEDVHALTLLQRHHLVGSPLLCLPQQLGHVELLRELLHDLLQHCTHLMRGYRAKELLRGLREEADLSVGMEAVQVGRLGGEGLVYVLERRKYGFEGGEGLADPRGPAGLYSPALGPHLNHCALGCVVTAQCRSLYDSQHVPAEHPPDWGRMKCKGHLPLPVPPRGPRGRHLDCHLF</sequence>
<feature type="region of interest" description="Disordered" evidence="1">
    <location>
        <begin position="89"/>
        <end position="108"/>
    </location>
</feature>
<organism evidence="2 3">
    <name type="scientific">Liparis tanakae</name>
    <name type="common">Tanaka's snailfish</name>
    <dbReference type="NCBI Taxonomy" id="230148"/>
    <lineage>
        <taxon>Eukaryota</taxon>
        <taxon>Metazoa</taxon>
        <taxon>Chordata</taxon>
        <taxon>Craniata</taxon>
        <taxon>Vertebrata</taxon>
        <taxon>Euteleostomi</taxon>
        <taxon>Actinopterygii</taxon>
        <taxon>Neopterygii</taxon>
        <taxon>Teleostei</taxon>
        <taxon>Neoteleostei</taxon>
        <taxon>Acanthomorphata</taxon>
        <taxon>Eupercaria</taxon>
        <taxon>Perciformes</taxon>
        <taxon>Cottioidei</taxon>
        <taxon>Cottales</taxon>
        <taxon>Liparidae</taxon>
        <taxon>Liparis</taxon>
    </lineage>
</organism>
<comment type="caution">
    <text evidence="2">The sequence shown here is derived from an EMBL/GenBank/DDBJ whole genome shotgun (WGS) entry which is preliminary data.</text>
</comment>
<feature type="compositionally biased region" description="Basic and acidic residues" evidence="1">
    <location>
        <begin position="162"/>
        <end position="171"/>
    </location>
</feature>
<feature type="region of interest" description="Disordered" evidence="1">
    <location>
        <begin position="131"/>
        <end position="171"/>
    </location>
</feature>
<name>A0A4Z2IUE2_9TELE</name>
<dbReference type="Proteomes" id="UP000314294">
    <property type="component" value="Unassembled WGS sequence"/>
</dbReference>
<protein>
    <submittedName>
        <fullName evidence="2">Uncharacterized protein</fullName>
    </submittedName>
</protein>
<dbReference type="OrthoDB" id="10670292at2759"/>
<evidence type="ECO:0000313" key="3">
    <source>
        <dbReference type="Proteomes" id="UP000314294"/>
    </source>
</evidence>
<evidence type="ECO:0000313" key="2">
    <source>
        <dbReference type="EMBL" id="TNN81610.1"/>
    </source>
</evidence>
<dbReference type="AlphaFoldDB" id="A0A4Z2IUE2"/>
<keyword evidence="3" id="KW-1185">Reference proteome</keyword>
<reference evidence="2 3" key="1">
    <citation type="submission" date="2019-03" db="EMBL/GenBank/DDBJ databases">
        <title>First draft genome of Liparis tanakae, snailfish: a comprehensive survey of snailfish specific genes.</title>
        <authorList>
            <person name="Kim W."/>
            <person name="Song I."/>
            <person name="Jeong J.-H."/>
            <person name="Kim D."/>
            <person name="Kim S."/>
            <person name="Ryu S."/>
            <person name="Song J.Y."/>
            <person name="Lee S.K."/>
        </authorList>
    </citation>
    <scope>NUCLEOTIDE SEQUENCE [LARGE SCALE GENOMIC DNA]</scope>
    <source>
        <tissue evidence="2">Muscle</tissue>
    </source>
</reference>
<proteinExistence type="predicted"/>